<sequence>MSYQRTNGGSESENEGVLLSLLSQLTSSFIRSKFSSTILNAS</sequence>
<gene>
    <name evidence="1" type="ORF">SAMN04488109_3773</name>
</gene>
<keyword evidence="2" id="KW-1185">Reference proteome</keyword>
<reference evidence="1 2" key="1">
    <citation type="submission" date="2016-11" db="EMBL/GenBank/DDBJ databases">
        <authorList>
            <person name="Jaros S."/>
            <person name="Januszkiewicz K."/>
            <person name="Wedrychowicz H."/>
        </authorList>
    </citation>
    <scope>NUCLEOTIDE SEQUENCE [LARGE SCALE GENOMIC DNA]</scope>
    <source>
        <strain evidence="1 2">DSM 24574</strain>
    </source>
</reference>
<proteinExistence type="predicted"/>
<evidence type="ECO:0000313" key="2">
    <source>
        <dbReference type="Proteomes" id="UP000184212"/>
    </source>
</evidence>
<dbReference type="AlphaFoldDB" id="A0A1M5S6J2"/>
<accession>A0A1M5S6J2</accession>
<organism evidence="1 2">
    <name type="scientific">Chryseolinea serpens</name>
    <dbReference type="NCBI Taxonomy" id="947013"/>
    <lineage>
        <taxon>Bacteria</taxon>
        <taxon>Pseudomonadati</taxon>
        <taxon>Bacteroidota</taxon>
        <taxon>Cytophagia</taxon>
        <taxon>Cytophagales</taxon>
        <taxon>Fulvivirgaceae</taxon>
        <taxon>Chryseolinea</taxon>
    </lineage>
</organism>
<dbReference type="Proteomes" id="UP000184212">
    <property type="component" value="Unassembled WGS sequence"/>
</dbReference>
<dbReference type="EMBL" id="FQWQ01000002">
    <property type="protein sequence ID" value="SHH34106.1"/>
    <property type="molecule type" value="Genomic_DNA"/>
</dbReference>
<evidence type="ECO:0000313" key="1">
    <source>
        <dbReference type="EMBL" id="SHH34106.1"/>
    </source>
</evidence>
<dbReference type="STRING" id="947013.SAMN04488109_3773"/>
<protein>
    <submittedName>
        <fullName evidence="1">Uncharacterized protein</fullName>
    </submittedName>
</protein>
<name>A0A1M5S6J2_9BACT</name>